<evidence type="ECO:0000256" key="4">
    <source>
        <dbReference type="ARBA" id="ARBA00022679"/>
    </source>
</evidence>
<evidence type="ECO:0000256" key="2">
    <source>
        <dbReference type="ARBA" id="ARBA00004906"/>
    </source>
</evidence>
<dbReference type="GO" id="GO:0061630">
    <property type="term" value="F:ubiquitin protein ligase activity"/>
    <property type="evidence" value="ECO:0007669"/>
    <property type="project" value="UniProtKB-EC"/>
</dbReference>
<dbReference type="STRING" id="431595.K3X457"/>
<evidence type="ECO:0000256" key="7">
    <source>
        <dbReference type="SAM" id="Phobius"/>
    </source>
</evidence>
<reference evidence="9" key="3">
    <citation type="submission" date="2015-02" db="UniProtKB">
        <authorList>
            <consortium name="EnsemblProtists"/>
        </authorList>
    </citation>
    <scope>IDENTIFICATION</scope>
    <source>
        <strain evidence="9">DAOM BR144</strain>
    </source>
</reference>
<dbReference type="AlphaFoldDB" id="K3X457"/>
<protein>
    <recommendedName>
        <fullName evidence="3">HECT-type E3 ubiquitin transferase</fullName>
        <ecNumber evidence="3">2.3.2.26</ecNumber>
    </recommendedName>
</protein>
<keyword evidence="4" id="KW-0808">Transferase</keyword>
<name>K3X457_GLOUD</name>
<proteinExistence type="predicted"/>
<organism evidence="9 10">
    <name type="scientific">Globisporangium ultimum (strain ATCC 200006 / CBS 805.95 / DAOM BR144)</name>
    <name type="common">Pythium ultimum</name>
    <dbReference type="NCBI Taxonomy" id="431595"/>
    <lineage>
        <taxon>Eukaryota</taxon>
        <taxon>Sar</taxon>
        <taxon>Stramenopiles</taxon>
        <taxon>Oomycota</taxon>
        <taxon>Peronosporomycetes</taxon>
        <taxon>Pythiales</taxon>
        <taxon>Pythiaceae</taxon>
        <taxon>Globisporangium</taxon>
    </lineage>
</organism>
<reference evidence="10" key="1">
    <citation type="journal article" date="2010" name="Genome Biol.">
        <title>Genome sequence of the necrotrophic plant pathogen Pythium ultimum reveals original pathogenicity mechanisms and effector repertoire.</title>
        <authorList>
            <person name="Levesque C.A."/>
            <person name="Brouwer H."/>
            <person name="Cano L."/>
            <person name="Hamilton J.P."/>
            <person name="Holt C."/>
            <person name="Huitema E."/>
            <person name="Raffaele S."/>
            <person name="Robideau G.P."/>
            <person name="Thines M."/>
            <person name="Win J."/>
            <person name="Zerillo M.M."/>
            <person name="Beakes G.W."/>
            <person name="Boore J.L."/>
            <person name="Busam D."/>
            <person name="Dumas B."/>
            <person name="Ferriera S."/>
            <person name="Fuerstenberg S.I."/>
            <person name="Gachon C.M."/>
            <person name="Gaulin E."/>
            <person name="Govers F."/>
            <person name="Grenville-Briggs L."/>
            <person name="Horner N."/>
            <person name="Hostetler J."/>
            <person name="Jiang R.H."/>
            <person name="Johnson J."/>
            <person name="Krajaejun T."/>
            <person name="Lin H."/>
            <person name="Meijer H.J."/>
            <person name="Moore B."/>
            <person name="Morris P."/>
            <person name="Phuntmart V."/>
            <person name="Puiu D."/>
            <person name="Shetty J."/>
            <person name="Stajich J.E."/>
            <person name="Tripathy S."/>
            <person name="Wawra S."/>
            <person name="van West P."/>
            <person name="Whitty B.R."/>
            <person name="Coutinho P.M."/>
            <person name="Henrissat B."/>
            <person name="Martin F."/>
            <person name="Thomas P.D."/>
            <person name="Tyler B.M."/>
            <person name="De Vries R.P."/>
            <person name="Kamoun S."/>
            <person name="Yandell M."/>
            <person name="Tisserat N."/>
            <person name="Buell C.R."/>
        </authorList>
    </citation>
    <scope>NUCLEOTIDE SEQUENCE</scope>
    <source>
        <strain evidence="10">DAOM:BR144</strain>
    </source>
</reference>
<dbReference type="InterPro" id="IPR050409">
    <property type="entry name" value="E3_ubiq-protein_ligase"/>
</dbReference>
<evidence type="ECO:0000313" key="9">
    <source>
        <dbReference type="EnsemblProtists" id="PYU1_T012006"/>
    </source>
</evidence>
<comment type="pathway">
    <text evidence="2">Protein modification; protein ubiquitination.</text>
</comment>
<keyword evidence="10" id="KW-1185">Reference proteome</keyword>
<dbReference type="PROSITE" id="PS50237">
    <property type="entry name" value="HECT"/>
    <property type="match status" value="1"/>
</dbReference>
<dbReference type="EnsemblProtists" id="PYU1_T012006">
    <property type="protein sequence ID" value="PYU1_T012006"/>
    <property type="gene ID" value="PYU1_G011980"/>
</dbReference>
<dbReference type="GO" id="GO:0005737">
    <property type="term" value="C:cytoplasm"/>
    <property type="evidence" value="ECO:0007669"/>
    <property type="project" value="TreeGrafter"/>
</dbReference>
<evidence type="ECO:0000256" key="6">
    <source>
        <dbReference type="PROSITE-ProRule" id="PRU00104"/>
    </source>
</evidence>
<feature type="transmembrane region" description="Helical" evidence="7">
    <location>
        <begin position="6"/>
        <end position="28"/>
    </location>
</feature>
<dbReference type="PANTHER" id="PTHR11254">
    <property type="entry name" value="HECT DOMAIN UBIQUITIN-PROTEIN LIGASE"/>
    <property type="match status" value="1"/>
</dbReference>
<dbReference type="CDD" id="cd20335">
    <property type="entry name" value="BRcat_RBR"/>
    <property type="match status" value="1"/>
</dbReference>
<evidence type="ECO:0000313" key="10">
    <source>
        <dbReference type="Proteomes" id="UP000019132"/>
    </source>
</evidence>
<evidence type="ECO:0000256" key="5">
    <source>
        <dbReference type="ARBA" id="ARBA00022786"/>
    </source>
</evidence>
<dbReference type="Proteomes" id="UP000019132">
    <property type="component" value="Unassembled WGS sequence"/>
</dbReference>
<accession>K3X457</accession>
<keyword evidence="7" id="KW-1133">Transmembrane helix</keyword>
<dbReference type="VEuPathDB" id="FungiDB:PYU1_G011980"/>
<sequence length="632" mass="71434">MPSSASSLAGLLGMLAFVVCFALCWLGAKWVRTEIKRRSKARTTALATSRQTPLLPTDAEDGFQPCPSCGFENFMRAIFCTVCGSELHVPSCDEVGVTSFEVIIHMTKEQVEQMGSKSLTTRQQRARQRREWSRKLDLEGKLYWYHSVPEPVNKKATSITPSPLSQFPGYVVRFKLSVNYHYVGNHPETSSEPFTKEGRIQQLAGEVAAMQMTLLDVAKANPVVSSLCIIMSFQFAVEDLIEWSARDFPTKYAKFVSHTSTLLRHASGTVLRIYIHRRSLLRQSMEHLSEIPAAHMDSLLRIDFIGESGIDAGGLHREWFALLGNAIADPASGIFKCVNDRDRTLYLNDNSAHDIGDDHLMYFHSVGRFIGRALLEGATIGFHLATPLLKIILGLPLSFTDLEFFDPQAFKSMVWLLDHEDVDEALGLDFTVVVKRGENVMHVVDLVPDGRSLNVTDANKTHYLERKFQYLLLESVADQLYVFLKGIYEVVPHELLMMFDPEELDYVLCGSDEIDVDDWERSTKYSDSLANHSVKTWFWELVREMPNEYRRRLLQFATGSDRVPLSGFNSLTSSDDRISPFTLNGVPFKNGGNIWSHSCFNRLDVPLYESRKKLQLALFGVLDADFHGFTTV</sequence>
<dbReference type="HOGENOM" id="CLU_002173_10_0_1"/>
<dbReference type="eggNOG" id="KOG0940">
    <property type="taxonomic scope" value="Eukaryota"/>
</dbReference>
<dbReference type="GO" id="GO:0006511">
    <property type="term" value="P:ubiquitin-dependent protein catabolic process"/>
    <property type="evidence" value="ECO:0007669"/>
    <property type="project" value="TreeGrafter"/>
</dbReference>
<keyword evidence="7" id="KW-0472">Membrane</keyword>
<dbReference type="EMBL" id="GL376621">
    <property type="status" value="NOT_ANNOTATED_CDS"/>
    <property type="molecule type" value="Genomic_DNA"/>
</dbReference>
<feature type="active site" description="Glycyl thioester intermediate" evidence="6">
    <location>
        <position position="599"/>
    </location>
</feature>
<dbReference type="OMA" id="KTHYLER"/>
<dbReference type="GO" id="GO:0016567">
    <property type="term" value="P:protein ubiquitination"/>
    <property type="evidence" value="ECO:0007669"/>
    <property type="project" value="TreeGrafter"/>
</dbReference>
<feature type="domain" description="HECT" evidence="8">
    <location>
        <begin position="292"/>
        <end position="632"/>
    </location>
</feature>
<dbReference type="Gene3D" id="3.30.2160.10">
    <property type="entry name" value="Hect, E3 ligase catalytic domain"/>
    <property type="match status" value="1"/>
</dbReference>
<dbReference type="InterPro" id="IPR000569">
    <property type="entry name" value="HECT_dom"/>
</dbReference>
<dbReference type="Gene3D" id="3.90.1750.10">
    <property type="entry name" value="Hect, E3 ligase catalytic domains"/>
    <property type="match status" value="1"/>
</dbReference>
<dbReference type="SMART" id="SM00119">
    <property type="entry name" value="HECTc"/>
    <property type="match status" value="1"/>
</dbReference>
<keyword evidence="5 6" id="KW-0833">Ubl conjugation pathway</keyword>
<dbReference type="Gene3D" id="3.30.2410.10">
    <property type="entry name" value="Hect, E3 ligase catalytic domain"/>
    <property type="match status" value="1"/>
</dbReference>
<evidence type="ECO:0000256" key="1">
    <source>
        <dbReference type="ARBA" id="ARBA00000885"/>
    </source>
</evidence>
<reference evidence="10" key="2">
    <citation type="submission" date="2010-04" db="EMBL/GenBank/DDBJ databases">
        <authorList>
            <person name="Buell R."/>
            <person name="Hamilton J."/>
            <person name="Hostetler J."/>
        </authorList>
    </citation>
    <scope>NUCLEOTIDE SEQUENCE [LARGE SCALE GENOMIC DNA]</scope>
    <source>
        <strain evidence="10">DAOM:BR144</strain>
    </source>
</reference>
<dbReference type="SUPFAM" id="SSF56204">
    <property type="entry name" value="Hect, E3 ligase catalytic domain"/>
    <property type="match status" value="1"/>
</dbReference>
<comment type="catalytic activity">
    <reaction evidence="1">
        <text>S-ubiquitinyl-[E2 ubiquitin-conjugating enzyme]-L-cysteine + [acceptor protein]-L-lysine = [E2 ubiquitin-conjugating enzyme]-L-cysteine + N(6)-ubiquitinyl-[acceptor protein]-L-lysine.</text>
        <dbReference type="EC" id="2.3.2.26"/>
    </reaction>
</comment>
<dbReference type="InParanoid" id="K3X457"/>
<dbReference type="CDD" id="cd00078">
    <property type="entry name" value="HECTc"/>
    <property type="match status" value="1"/>
</dbReference>
<evidence type="ECO:0000259" key="8">
    <source>
        <dbReference type="PROSITE" id="PS50237"/>
    </source>
</evidence>
<keyword evidence="7" id="KW-0812">Transmembrane</keyword>
<dbReference type="PANTHER" id="PTHR11254:SF440">
    <property type="entry name" value="E3 UBIQUITIN-PROTEIN LIGASE NEDD-4"/>
    <property type="match status" value="1"/>
</dbReference>
<dbReference type="EC" id="2.3.2.26" evidence="3"/>
<dbReference type="InterPro" id="IPR035983">
    <property type="entry name" value="Hect_E3_ubiquitin_ligase"/>
</dbReference>
<dbReference type="FunFam" id="3.30.2410.10:FF:000009">
    <property type="entry name" value="Probable E3 ubiquitin-protein ligase HECTD2"/>
    <property type="match status" value="1"/>
</dbReference>
<dbReference type="Pfam" id="PF00632">
    <property type="entry name" value="HECT"/>
    <property type="match status" value="1"/>
</dbReference>
<evidence type="ECO:0000256" key="3">
    <source>
        <dbReference type="ARBA" id="ARBA00012485"/>
    </source>
</evidence>